<protein>
    <submittedName>
        <fullName evidence="1">Uncharacterized protein</fullName>
    </submittedName>
</protein>
<organism evidence="1 2">
    <name type="scientific">Armillaria luteobubalina</name>
    <dbReference type="NCBI Taxonomy" id="153913"/>
    <lineage>
        <taxon>Eukaryota</taxon>
        <taxon>Fungi</taxon>
        <taxon>Dikarya</taxon>
        <taxon>Basidiomycota</taxon>
        <taxon>Agaricomycotina</taxon>
        <taxon>Agaricomycetes</taxon>
        <taxon>Agaricomycetidae</taxon>
        <taxon>Agaricales</taxon>
        <taxon>Marasmiineae</taxon>
        <taxon>Physalacriaceae</taxon>
        <taxon>Armillaria</taxon>
    </lineage>
</organism>
<reference evidence="1" key="1">
    <citation type="submission" date="2023-06" db="EMBL/GenBank/DDBJ databases">
        <authorList>
            <consortium name="Lawrence Berkeley National Laboratory"/>
            <person name="Ahrendt S."/>
            <person name="Sahu N."/>
            <person name="Indic B."/>
            <person name="Wong-Bajracharya J."/>
            <person name="Merenyi Z."/>
            <person name="Ke H.-M."/>
            <person name="Monk M."/>
            <person name="Kocsube S."/>
            <person name="Drula E."/>
            <person name="Lipzen A."/>
            <person name="Balint B."/>
            <person name="Henrissat B."/>
            <person name="Andreopoulos B."/>
            <person name="Martin F.M."/>
            <person name="Harder C.B."/>
            <person name="Rigling D."/>
            <person name="Ford K.L."/>
            <person name="Foster G.D."/>
            <person name="Pangilinan J."/>
            <person name="Papanicolaou A."/>
            <person name="Barry K."/>
            <person name="LaButti K."/>
            <person name="Viragh M."/>
            <person name="Koriabine M."/>
            <person name="Yan M."/>
            <person name="Riley R."/>
            <person name="Champramary S."/>
            <person name="Plett K.L."/>
            <person name="Tsai I.J."/>
            <person name="Slot J."/>
            <person name="Sipos G."/>
            <person name="Plett J."/>
            <person name="Nagy L.G."/>
            <person name="Grigoriev I.V."/>
        </authorList>
    </citation>
    <scope>NUCLEOTIDE SEQUENCE</scope>
    <source>
        <strain evidence="1">HWK02</strain>
    </source>
</reference>
<accession>A0AA39Q2V8</accession>
<keyword evidence="2" id="KW-1185">Reference proteome</keyword>
<dbReference type="Gene3D" id="3.40.50.10380">
    <property type="entry name" value="Malic enzyme, N-terminal domain"/>
    <property type="match status" value="1"/>
</dbReference>
<dbReference type="GO" id="GO:0004470">
    <property type="term" value="F:malic enzyme activity"/>
    <property type="evidence" value="ECO:0007669"/>
    <property type="project" value="InterPro"/>
</dbReference>
<dbReference type="InterPro" id="IPR037062">
    <property type="entry name" value="Malic_N_dom_sf"/>
</dbReference>
<dbReference type="AlphaFoldDB" id="A0AA39Q2V8"/>
<evidence type="ECO:0000313" key="1">
    <source>
        <dbReference type="EMBL" id="KAK0494254.1"/>
    </source>
</evidence>
<gene>
    <name evidence="1" type="ORF">EDD18DRAFT_1355597</name>
</gene>
<name>A0AA39Q2V8_9AGAR</name>
<dbReference type="InterPro" id="IPR046346">
    <property type="entry name" value="Aminoacid_DH-like_N_sf"/>
</dbReference>
<comment type="caution">
    <text evidence="1">The sequence shown here is derived from an EMBL/GenBank/DDBJ whole genome shotgun (WGS) entry which is preliminary data.</text>
</comment>
<dbReference type="EMBL" id="JAUEPU010000021">
    <property type="protein sequence ID" value="KAK0494254.1"/>
    <property type="molecule type" value="Genomic_DNA"/>
</dbReference>
<proteinExistence type="predicted"/>
<sequence length="384" mass="43044">MRERQVGIWDIGRGLVDEKTALDQSAGVVMPFWSDNNILFLAGKGDGNIHDALYLGLKACVPDDEMSEFMDEVSVAFPKLMVQSEDFSKDHGFTYFEWYRNKYPTNDDIQGLSCGKLQHKKYFSCKDYKGSPMKNLLEIIDYVKPTALLGLSTISAEARQAGAVIRCQYLIVTMLGTWERLSKSNQRELALDECVNKSPASRQSSAPRVKLLEIARSRAKEEANVYADENDNYFFRGGEWYLSELAGYTAQISVCACFAKARVQLSFCSEQPSHTLHSHWSSMPKLARPAPLDDNALTAFQAEPTPVQRALGRQLRVRAQLSRATPAASAWIPAWMKTDLSSILNARQEDPFMTLFDDEHRVTTSHAGDMQKSISTNLFAAIAI</sequence>
<evidence type="ECO:0000313" key="2">
    <source>
        <dbReference type="Proteomes" id="UP001175228"/>
    </source>
</evidence>
<dbReference type="Proteomes" id="UP001175228">
    <property type="component" value="Unassembled WGS sequence"/>
</dbReference>
<dbReference type="SUPFAM" id="SSF53223">
    <property type="entry name" value="Aminoacid dehydrogenase-like, N-terminal domain"/>
    <property type="match status" value="1"/>
</dbReference>
<dbReference type="GO" id="GO:0016616">
    <property type="term" value="F:oxidoreductase activity, acting on the CH-OH group of donors, NAD or NADP as acceptor"/>
    <property type="evidence" value="ECO:0007669"/>
    <property type="project" value="InterPro"/>
</dbReference>